<dbReference type="PROSITE" id="PS01159">
    <property type="entry name" value="WW_DOMAIN_1"/>
    <property type="match status" value="1"/>
</dbReference>
<keyword evidence="14" id="KW-1185">Reference proteome</keyword>
<evidence type="ECO:0000256" key="1">
    <source>
        <dbReference type="ARBA" id="ARBA00004371"/>
    </source>
</evidence>
<protein>
    <recommendedName>
        <fullName evidence="4">WW domain-containing oxidoreductase</fullName>
    </recommendedName>
</protein>
<dbReference type="InParanoid" id="H2YMX8"/>
<feature type="domain" description="WW" evidence="12">
    <location>
        <begin position="14"/>
        <end position="47"/>
    </location>
</feature>
<sequence>SEMDGHYDDTDSEDELPHGWEERTTSDGWVYYANHLTKTTNWEHPKTKQRRRVAKDLPYGWERVKDNQGRFYYVDHINERTTYTDPRLAFAVDATDAKRGSSPRQRFDGSSTTDQVLQGSHLVGKVAIVTGGNSGIGFVCYETARALACHGARVILGCRDMEKANKAIQTMKTNRTDIEVTAIKLDLSSLTSVQHFADEVLKLKCPLHILILNAAVFALPWQLTDDDIERTFATNHVGHFRLVQLLRDLLLRSAPARVVVVSSESHRWARLVFVATEDPINLINLSPSKSNYWSMLQYNRSKLCNVLFSNELHRRMSGRGVTCNTLHPGNMVRTSLPRSSILFQILFVMASPFTKSMKQAAACSVFVATAPELEGIGGLYFNNCFRCEPSIAGSNSTLATQLWELTDDLIKDRLSKLGA</sequence>
<comment type="similarity">
    <text evidence="3">Belongs to the short-chain dehydrogenases/reductases (SDR) family.</text>
</comment>
<evidence type="ECO:0000256" key="2">
    <source>
        <dbReference type="ARBA" id="ARBA00004555"/>
    </source>
</evidence>
<dbReference type="InterPro" id="IPR036020">
    <property type="entry name" value="WW_dom_sf"/>
</dbReference>
<dbReference type="CDD" id="cd00201">
    <property type="entry name" value="WW"/>
    <property type="match status" value="2"/>
</dbReference>
<dbReference type="Pfam" id="PF00397">
    <property type="entry name" value="WW"/>
    <property type="match status" value="2"/>
</dbReference>
<accession>H2YMX8</accession>
<dbReference type="PROSITE" id="PS50020">
    <property type="entry name" value="WW_DOMAIN_2"/>
    <property type="match status" value="2"/>
</dbReference>
<dbReference type="Ensembl" id="ENSCSAVT00000006766.1">
    <property type="protein sequence ID" value="ENSCSAVP00000006680.1"/>
    <property type="gene ID" value="ENSCSAVG00000004003.1"/>
</dbReference>
<evidence type="ECO:0000256" key="9">
    <source>
        <dbReference type="ARBA" id="ARBA00023034"/>
    </source>
</evidence>
<dbReference type="Gene3D" id="2.20.70.10">
    <property type="match status" value="2"/>
</dbReference>
<keyword evidence="9" id="KW-0333">Golgi apparatus</keyword>
<dbReference type="InterPro" id="IPR002347">
    <property type="entry name" value="SDR_fam"/>
</dbReference>
<dbReference type="PRINTS" id="PR00081">
    <property type="entry name" value="GDHRDH"/>
</dbReference>
<feature type="domain" description="WW" evidence="12">
    <location>
        <begin position="55"/>
        <end position="88"/>
    </location>
</feature>
<dbReference type="InterPro" id="IPR001202">
    <property type="entry name" value="WW_dom"/>
</dbReference>
<evidence type="ECO:0000259" key="12">
    <source>
        <dbReference type="PROSITE" id="PS50020"/>
    </source>
</evidence>
<dbReference type="GO" id="GO:0005794">
    <property type="term" value="C:Golgi apparatus"/>
    <property type="evidence" value="ECO:0007669"/>
    <property type="project" value="UniProtKB-SubCell"/>
</dbReference>
<feature type="region of interest" description="Disordered" evidence="11">
    <location>
        <begin position="1"/>
        <end position="20"/>
    </location>
</feature>
<proteinExistence type="inferred from homology"/>
<dbReference type="InterPro" id="IPR036291">
    <property type="entry name" value="NAD(P)-bd_dom_sf"/>
</dbReference>
<evidence type="ECO:0000256" key="11">
    <source>
        <dbReference type="SAM" id="MobiDB-lite"/>
    </source>
</evidence>
<organism evidence="13 14">
    <name type="scientific">Ciona savignyi</name>
    <name type="common">Pacific transparent sea squirt</name>
    <dbReference type="NCBI Taxonomy" id="51511"/>
    <lineage>
        <taxon>Eukaryota</taxon>
        <taxon>Metazoa</taxon>
        <taxon>Chordata</taxon>
        <taxon>Tunicata</taxon>
        <taxon>Ascidiacea</taxon>
        <taxon>Phlebobranchia</taxon>
        <taxon>Cionidae</taxon>
        <taxon>Ciona</taxon>
    </lineage>
</organism>
<keyword evidence="5" id="KW-0879">Wnt signaling pathway</keyword>
<dbReference type="GO" id="GO:0005764">
    <property type="term" value="C:lysosome"/>
    <property type="evidence" value="ECO:0007669"/>
    <property type="project" value="UniProtKB-SubCell"/>
</dbReference>
<dbReference type="Gene3D" id="3.40.50.720">
    <property type="entry name" value="NAD(P)-binding Rossmann-like Domain"/>
    <property type="match status" value="1"/>
</dbReference>
<dbReference type="GO" id="GO:0006915">
    <property type="term" value="P:apoptotic process"/>
    <property type="evidence" value="ECO:0007669"/>
    <property type="project" value="UniProtKB-KW"/>
</dbReference>
<reference evidence="13" key="2">
    <citation type="submission" date="2025-08" db="UniProtKB">
        <authorList>
            <consortium name="Ensembl"/>
        </authorList>
    </citation>
    <scope>IDENTIFICATION</scope>
</reference>
<reference evidence="13" key="3">
    <citation type="submission" date="2025-09" db="UniProtKB">
        <authorList>
            <consortium name="Ensembl"/>
        </authorList>
    </citation>
    <scope>IDENTIFICATION</scope>
</reference>
<comment type="subcellular location">
    <subcellularLocation>
        <location evidence="2">Golgi apparatus</location>
    </subcellularLocation>
    <subcellularLocation>
        <location evidence="1">Lysosome</location>
    </subcellularLocation>
</comment>
<dbReference type="AlphaFoldDB" id="H2YMX8"/>
<evidence type="ECO:0000313" key="13">
    <source>
        <dbReference type="Ensembl" id="ENSCSAVP00000006680.1"/>
    </source>
</evidence>
<dbReference type="OMA" id="PPAEKYW"/>
<dbReference type="SMART" id="SM00456">
    <property type="entry name" value="WW"/>
    <property type="match status" value="2"/>
</dbReference>
<keyword evidence="8" id="KW-0560">Oxidoreductase</keyword>
<evidence type="ECO:0000313" key="14">
    <source>
        <dbReference type="Proteomes" id="UP000007875"/>
    </source>
</evidence>
<dbReference type="GO" id="GO:0016055">
    <property type="term" value="P:Wnt signaling pathway"/>
    <property type="evidence" value="ECO:0007669"/>
    <property type="project" value="UniProtKB-KW"/>
</dbReference>
<keyword evidence="6" id="KW-0053">Apoptosis</keyword>
<dbReference type="PANTHER" id="PTHR24320">
    <property type="entry name" value="RETINOL DEHYDROGENASE"/>
    <property type="match status" value="1"/>
</dbReference>
<keyword evidence="7" id="KW-0521">NADP</keyword>
<dbReference type="GO" id="GO:0016491">
    <property type="term" value="F:oxidoreductase activity"/>
    <property type="evidence" value="ECO:0007669"/>
    <property type="project" value="UniProtKB-KW"/>
</dbReference>
<dbReference type="Proteomes" id="UP000007875">
    <property type="component" value="Unassembled WGS sequence"/>
</dbReference>
<reference evidence="14" key="1">
    <citation type="submission" date="2003-08" db="EMBL/GenBank/DDBJ databases">
        <authorList>
            <person name="Birren B."/>
            <person name="Nusbaum C."/>
            <person name="Abebe A."/>
            <person name="Abouelleil A."/>
            <person name="Adekoya E."/>
            <person name="Ait-zahra M."/>
            <person name="Allen N."/>
            <person name="Allen T."/>
            <person name="An P."/>
            <person name="Anderson M."/>
            <person name="Anderson S."/>
            <person name="Arachchi H."/>
            <person name="Armbruster J."/>
            <person name="Bachantsang P."/>
            <person name="Baldwin J."/>
            <person name="Barry A."/>
            <person name="Bayul T."/>
            <person name="Blitshsteyn B."/>
            <person name="Bloom T."/>
            <person name="Blye J."/>
            <person name="Boguslavskiy L."/>
            <person name="Borowsky M."/>
            <person name="Boukhgalter B."/>
            <person name="Brunache A."/>
            <person name="Butler J."/>
            <person name="Calixte N."/>
            <person name="Calvo S."/>
            <person name="Camarata J."/>
            <person name="Campo K."/>
            <person name="Chang J."/>
            <person name="Cheshatsang Y."/>
            <person name="Citroen M."/>
            <person name="Collymore A."/>
            <person name="Considine T."/>
            <person name="Cook A."/>
            <person name="Cooke P."/>
            <person name="Corum B."/>
            <person name="Cuomo C."/>
            <person name="David R."/>
            <person name="Dawoe T."/>
            <person name="Degray S."/>
            <person name="Dodge S."/>
            <person name="Dooley K."/>
            <person name="Dorje P."/>
            <person name="Dorjee K."/>
            <person name="Dorris L."/>
            <person name="Duffey N."/>
            <person name="Dupes A."/>
            <person name="Elkins T."/>
            <person name="Engels R."/>
            <person name="Erickson J."/>
            <person name="Farina A."/>
            <person name="Faro S."/>
            <person name="Ferreira P."/>
            <person name="Fischer H."/>
            <person name="Fitzgerald M."/>
            <person name="Foley K."/>
            <person name="Gage D."/>
            <person name="Galagan J."/>
            <person name="Gearin G."/>
            <person name="Gnerre S."/>
            <person name="Gnirke A."/>
            <person name="Goyette A."/>
            <person name="Graham J."/>
            <person name="Grandbois E."/>
            <person name="Gyaltsen K."/>
            <person name="Hafez N."/>
            <person name="Hagopian D."/>
            <person name="Hagos B."/>
            <person name="Hall J."/>
            <person name="Hatcher B."/>
            <person name="Heller A."/>
            <person name="Higgins H."/>
            <person name="Honan T."/>
            <person name="Horn A."/>
            <person name="Houde N."/>
            <person name="Hughes L."/>
            <person name="Hulme W."/>
            <person name="Husby E."/>
            <person name="Iliev I."/>
            <person name="Jaffe D."/>
            <person name="Jones C."/>
            <person name="Kamal M."/>
            <person name="Kamat A."/>
            <person name="Kamvysselis M."/>
            <person name="Karlsson E."/>
            <person name="Kells C."/>
            <person name="Kieu A."/>
            <person name="Kisner P."/>
            <person name="Kodira C."/>
            <person name="Kulbokas E."/>
            <person name="Labutti K."/>
            <person name="Lama D."/>
            <person name="Landers T."/>
            <person name="Leger J."/>
            <person name="Levine S."/>
            <person name="Lewis D."/>
            <person name="Lewis T."/>
            <person name="Lindblad-toh K."/>
            <person name="Liu X."/>
            <person name="Lokyitsang T."/>
            <person name="Lokyitsang Y."/>
            <person name="Lucien O."/>
            <person name="Lui A."/>
            <person name="Ma L.J."/>
            <person name="Mabbitt R."/>
            <person name="Macdonald J."/>
            <person name="Maclean C."/>
            <person name="Major J."/>
            <person name="Manning J."/>
            <person name="Marabella R."/>
            <person name="Maru K."/>
            <person name="Matthews C."/>
            <person name="Mauceli E."/>
            <person name="Mccarthy M."/>
            <person name="Mcdonough S."/>
            <person name="Mcghee T."/>
            <person name="Meldrim J."/>
            <person name="Meneus L."/>
            <person name="Mesirov J."/>
            <person name="Mihalev A."/>
            <person name="Mihova T."/>
            <person name="Mikkelsen T."/>
            <person name="Mlenga V."/>
            <person name="Moru K."/>
            <person name="Mozes J."/>
            <person name="Mulrain L."/>
            <person name="Munson G."/>
            <person name="Naylor J."/>
            <person name="Newes C."/>
            <person name="Nguyen C."/>
            <person name="Nguyen N."/>
            <person name="Nguyen T."/>
            <person name="Nicol R."/>
            <person name="Nielsen C."/>
            <person name="Nizzari M."/>
            <person name="Norbu C."/>
            <person name="Norbu N."/>
            <person name="O'donnell P."/>
            <person name="Okoawo O."/>
            <person name="O'leary S."/>
            <person name="Omotosho B."/>
            <person name="O'neill K."/>
            <person name="Osman S."/>
            <person name="Parker S."/>
            <person name="Perrin D."/>
            <person name="Phunkhang P."/>
            <person name="Piqani B."/>
            <person name="Purcell S."/>
            <person name="Rachupka T."/>
            <person name="Ramasamy U."/>
            <person name="Rameau R."/>
            <person name="Ray V."/>
            <person name="Raymond C."/>
            <person name="Retta R."/>
            <person name="Richardson S."/>
            <person name="Rise C."/>
            <person name="Rodriguez J."/>
            <person name="Rogers J."/>
            <person name="Rogov P."/>
            <person name="Rutman M."/>
            <person name="Schupbach R."/>
            <person name="Seaman C."/>
            <person name="Settipalli S."/>
            <person name="Sharpe T."/>
            <person name="Sheridan J."/>
            <person name="Sherpa N."/>
            <person name="Shi J."/>
            <person name="Smirnov S."/>
            <person name="Smith C."/>
            <person name="Sougnez C."/>
            <person name="Spencer B."/>
            <person name="Stalker J."/>
            <person name="Stange-thomann N."/>
            <person name="Stavropoulos S."/>
            <person name="Stetson K."/>
            <person name="Stone C."/>
            <person name="Stone S."/>
            <person name="Stubbs M."/>
            <person name="Talamas J."/>
            <person name="Tchuinga P."/>
            <person name="Tenzing P."/>
            <person name="Tesfaye S."/>
            <person name="Theodore J."/>
            <person name="Thoulutsang Y."/>
            <person name="Topham K."/>
            <person name="Towey S."/>
            <person name="Tsamla T."/>
            <person name="Tsomo N."/>
            <person name="Vallee D."/>
            <person name="Vassiliev H."/>
            <person name="Venkataraman V."/>
            <person name="Vinson J."/>
            <person name="Vo A."/>
            <person name="Wade C."/>
            <person name="Wang S."/>
            <person name="Wangchuk T."/>
            <person name="Wangdi T."/>
            <person name="Whittaker C."/>
            <person name="Wilkinson J."/>
            <person name="Wu Y."/>
            <person name="Wyman D."/>
            <person name="Yadav S."/>
            <person name="Yang S."/>
            <person name="Yang X."/>
            <person name="Yeager S."/>
            <person name="Yee E."/>
            <person name="Young G."/>
            <person name="Zainoun J."/>
            <person name="Zembeck L."/>
            <person name="Zimmer A."/>
            <person name="Zody M."/>
            <person name="Lander E."/>
        </authorList>
    </citation>
    <scope>NUCLEOTIDE SEQUENCE [LARGE SCALE GENOMIC DNA]</scope>
</reference>
<dbReference type="STRING" id="51511.ENSCSAVP00000006680"/>
<dbReference type="GeneTree" id="ENSGT00940000157389"/>
<keyword evidence="10" id="KW-0458">Lysosome</keyword>
<evidence type="ECO:0000256" key="4">
    <source>
        <dbReference type="ARBA" id="ARBA00016094"/>
    </source>
</evidence>
<evidence type="ECO:0000256" key="10">
    <source>
        <dbReference type="ARBA" id="ARBA00023228"/>
    </source>
</evidence>
<dbReference type="eggNOG" id="KOG1208">
    <property type="taxonomic scope" value="Eukaryota"/>
</dbReference>
<dbReference type="SUPFAM" id="SSF51735">
    <property type="entry name" value="NAD(P)-binding Rossmann-fold domains"/>
    <property type="match status" value="1"/>
</dbReference>
<evidence type="ECO:0000256" key="6">
    <source>
        <dbReference type="ARBA" id="ARBA00022703"/>
    </source>
</evidence>
<dbReference type="FunCoup" id="H2YMX8">
    <property type="interactions" value="8"/>
</dbReference>
<dbReference type="SUPFAM" id="SSF51045">
    <property type="entry name" value="WW domain"/>
    <property type="match status" value="2"/>
</dbReference>
<evidence type="ECO:0000256" key="8">
    <source>
        <dbReference type="ARBA" id="ARBA00023002"/>
    </source>
</evidence>
<dbReference type="FunFam" id="3.40.50.720:FF:000353">
    <property type="entry name" value="WW domain-containing oxidoreductase"/>
    <property type="match status" value="1"/>
</dbReference>
<dbReference type="PANTHER" id="PTHR24320:SF282">
    <property type="entry name" value="WW DOMAIN-CONTAINING OXIDOREDUCTASE"/>
    <property type="match status" value="1"/>
</dbReference>
<name>H2YMX8_CIOSA</name>
<evidence type="ECO:0000256" key="5">
    <source>
        <dbReference type="ARBA" id="ARBA00022687"/>
    </source>
</evidence>
<dbReference type="Pfam" id="PF00106">
    <property type="entry name" value="adh_short"/>
    <property type="match status" value="1"/>
</dbReference>
<evidence type="ECO:0000256" key="7">
    <source>
        <dbReference type="ARBA" id="ARBA00022857"/>
    </source>
</evidence>
<evidence type="ECO:0000256" key="3">
    <source>
        <dbReference type="ARBA" id="ARBA00006484"/>
    </source>
</evidence>